<accession>A0ABP9CJJ3</accession>
<evidence type="ECO:0000313" key="2">
    <source>
        <dbReference type="EMBL" id="GAA4810132.1"/>
    </source>
</evidence>
<sequence length="187" mass="20559">MNAADWNSQLRFQISRHWDNQIRPRLAGLTDAEYFWQPVPGAWTVHPRGEGTAPIEGGSGDFTIDFDFTAPSPAPVTTIAWRLGHVIVGVLAMRNAGHFGREQVDYTTFDYAGTAREALAQLDAEYAAWLTGVEGLGEDGLAAPSGPAEGPWADYPMSTLVLHIHRELIHHLAEVALLRDLHAHVTR</sequence>
<dbReference type="Proteomes" id="UP001500839">
    <property type="component" value="Unassembled WGS sequence"/>
</dbReference>
<organism evidence="2 3">
    <name type="scientific">Tomitella cavernea</name>
    <dbReference type="NCBI Taxonomy" id="1387982"/>
    <lineage>
        <taxon>Bacteria</taxon>
        <taxon>Bacillati</taxon>
        <taxon>Actinomycetota</taxon>
        <taxon>Actinomycetes</taxon>
        <taxon>Mycobacteriales</taxon>
        <taxon>Tomitella</taxon>
    </lineage>
</organism>
<dbReference type="EMBL" id="BAABKQ010000001">
    <property type="protein sequence ID" value="GAA4810132.1"/>
    <property type="molecule type" value="Genomic_DNA"/>
</dbReference>
<name>A0ABP9CJJ3_9ACTN</name>
<evidence type="ECO:0000259" key="1">
    <source>
        <dbReference type="Pfam" id="PF12867"/>
    </source>
</evidence>
<dbReference type="RefSeq" id="WP_200170678.1">
    <property type="nucleotide sequence ID" value="NZ_BAABKQ010000001.1"/>
</dbReference>
<proteinExistence type="predicted"/>
<dbReference type="InterPro" id="IPR034660">
    <property type="entry name" value="DinB/YfiT-like"/>
</dbReference>
<feature type="domain" description="DinB-like" evidence="1">
    <location>
        <begin position="69"/>
        <end position="174"/>
    </location>
</feature>
<dbReference type="SUPFAM" id="SSF109854">
    <property type="entry name" value="DinB/YfiT-like putative metalloenzymes"/>
    <property type="match status" value="1"/>
</dbReference>
<dbReference type="InterPro" id="IPR024775">
    <property type="entry name" value="DinB-like"/>
</dbReference>
<evidence type="ECO:0000313" key="3">
    <source>
        <dbReference type="Proteomes" id="UP001500839"/>
    </source>
</evidence>
<gene>
    <name evidence="2" type="ORF">GCM10023353_12970</name>
</gene>
<dbReference type="Pfam" id="PF12867">
    <property type="entry name" value="DinB_2"/>
    <property type="match status" value="1"/>
</dbReference>
<comment type="caution">
    <text evidence="2">The sequence shown here is derived from an EMBL/GenBank/DDBJ whole genome shotgun (WGS) entry which is preliminary data.</text>
</comment>
<protein>
    <submittedName>
        <fullName evidence="2">DinB family protein</fullName>
    </submittedName>
</protein>
<reference evidence="3" key="1">
    <citation type="journal article" date="2019" name="Int. J. Syst. Evol. Microbiol.">
        <title>The Global Catalogue of Microorganisms (GCM) 10K type strain sequencing project: providing services to taxonomists for standard genome sequencing and annotation.</title>
        <authorList>
            <consortium name="The Broad Institute Genomics Platform"/>
            <consortium name="The Broad Institute Genome Sequencing Center for Infectious Disease"/>
            <person name="Wu L."/>
            <person name="Ma J."/>
        </authorList>
    </citation>
    <scope>NUCLEOTIDE SEQUENCE [LARGE SCALE GENOMIC DNA]</scope>
    <source>
        <strain evidence="3">JCM 18542</strain>
    </source>
</reference>
<keyword evidence="3" id="KW-1185">Reference proteome</keyword>